<keyword evidence="16" id="KW-0843">Virulence</keyword>
<dbReference type="GO" id="GO:0044164">
    <property type="term" value="C:host cell cytosol"/>
    <property type="evidence" value="ECO:0007669"/>
    <property type="project" value="UniProtKB-SubCell"/>
</dbReference>
<keyword evidence="4" id="KW-1032">Host cell membrane</keyword>
<dbReference type="Pfam" id="PF11713">
    <property type="entry name" value="Peptidase_C80"/>
    <property type="match status" value="1"/>
</dbReference>
<evidence type="ECO:0000313" key="24">
    <source>
        <dbReference type="Proteomes" id="UP000295598"/>
    </source>
</evidence>
<keyword evidence="6" id="KW-0800">Toxin</keyword>
<evidence type="ECO:0000256" key="16">
    <source>
        <dbReference type="ARBA" id="ARBA00023026"/>
    </source>
</evidence>
<dbReference type="Gene3D" id="2.60.120.260">
    <property type="entry name" value="Galactose-binding domain-like"/>
    <property type="match status" value="1"/>
</dbReference>
<keyword evidence="14" id="KW-0460">Magnesium</keyword>
<feature type="region of interest" description="Disordered" evidence="21">
    <location>
        <begin position="1781"/>
        <end position="1833"/>
    </location>
</feature>
<reference evidence="23 24" key="1">
    <citation type="journal article" date="2019" name="Int. J. Syst. Evol. Microbiol.">
        <title>Photorhabdus khanii subsp. guanajuatensis subsp. nov., isolated from Heterorhabditis atacamensis, and Photorhabdus luminescens subsp. mexicana subsp. nov., isolated from Heterorhabditis mexicana entomopathogenic nematodes.</title>
        <authorList>
            <person name="Machado R.A.R."/>
            <person name="Bruno P."/>
            <person name="Arce C.C.M."/>
            <person name="Liechti N."/>
            <person name="Kohler A."/>
            <person name="Bernal J."/>
            <person name="Bruggmann R."/>
            <person name="Turlings T.C.J."/>
        </authorList>
    </citation>
    <scope>NUCLEOTIDE SEQUENCE [LARGE SCALE GENOMIC DNA]</scope>
    <source>
        <strain evidence="23 24">MEX20-17</strain>
    </source>
</reference>
<feature type="compositionally biased region" description="Basic and acidic residues" evidence="21">
    <location>
        <begin position="1789"/>
        <end position="1802"/>
    </location>
</feature>
<dbReference type="SUPFAM" id="SSF51120">
    <property type="entry name" value="beta-Roll"/>
    <property type="match status" value="2"/>
</dbReference>
<dbReference type="PROSITE" id="PS51771">
    <property type="entry name" value="CGT_MARTX_CPD"/>
    <property type="match status" value="1"/>
</dbReference>
<dbReference type="GO" id="GO:0004197">
    <property type="term" value="F:cysteine-type endopeptidase activity"/>
    <property type="evidence" value="ECO:0007669"/>
    <property type="project" value="InterPro"/>
</dbReference>
<dbReference type="InterPro" id="IPR048568">
    <property type="entry name" value="RtxA_C"/>
</dbReference>
<feature type="domain" description="Peptidase C80" evidence="22">
    <location>
        <begin position="2331"/>
        <end position="2516"/>
    </location>
</feature>
<evidence type="ECO:0000256" key="10">
    <source>
        <dbReference type="ARBA" id="ARBA00022737"/>
    </source>
</evidence>
<evidence type="ECO:0000256" key="12">
    <source>
        <dbReference type="ARBA" id="ARBA00022807"/>
    </source>
</evidence>
<keyword evidence="13" id="KW-0068">Autocatalytic cleavage</keyword>
<accession>A0A4R4IX27</accession>
<keyword evidence="15" id="KW-1043">Host membrane</keyword>
<sequence length="3421" mass="367280">MGKSSSRSAQYFFTGNYVADNDNNNIDAIGIGGRIYARGGDDHIALGSIAAKVYTGEGDDTVVGGAAYLEIEDTLGDLSIKGGAGYAEINKSESGHVSFSGAAGGISVAHSGDRGNLGFTGVAAYNSLNRKGLKGDINFKGAGGYNKLWHETDRGNLYFTGAGASNKIDRTWFKQYQGSQGNVSFSGVGAANHISSRVERGNITFNGAGADNYIVRKGKDGDIILRGAGAANRIGRLRQREDEYKQTRGDITFEGVGGYNKIYSDVSRGDIYFSGAGAYNELTRTDANLNKSYHGEPIGGALEYAKAEEIVLTTATMGGYYLREPQLVTGIKSTTEPNTYLFAMTDTRYTHVNKIQLQNDPVTGKLSYYSTSWYKIGNHLEGIASNNIQSLNGFIDVNVNGAYRLFNLMVEHSKPMTVYGTEESLLENEWVTYIVGADVNAKQITLANANMGGHSVFSNREKVDVSAVKWNRQPNTYVYAKYIESYTKVVQVELADDPETGSLKYLTKAWQKAGDHTGDVADEDFSPANGYRPIEAGGCTLSKLRYTFDTIYTISEEISRTEGAGQQNISESSGDINFNGIGGGNVIKSNVTRGNVNFEGGGAANIIVKSGDEGDLIFHGAGVANVLVHQGLRGKMNVYAGGAANLLVRIGDGRYLAHLLSMSNISVHKGYGDSRVVMLGGYNTHTQIGNGGANWLAAGGFNVMAQKGNGDISSILLGGANVLTKFGTGGLVSAMFGGANIITHISDDTETADTTVIALGGANVFTKQGKGNALAVMGGGANVLTHIGDGNTTGVMLGGANILTKVGNGDTIGAMLGIGNVLTHVGNGRTLGIMGAAGNIFTKAGNGEVIAAMIGKGNLFTHVGKGDVWALMGGLGNVFTKVGEGNALALMAAAGNVFTHVGDGTSVALMLAKGNIATKVGDGITLSAMIGSANIFTHVGDGNTFAAMIGSTNVLTKVGDDLTAGLMIGKANIYSHVGDGTSIGLFAGELNVMTKVGDGTSLAAMLGKANIMTHVGDGLTGALVREEANIVTKVGDDFMGVIASGRANITTHVGNGATAGVLLGRGNVLTKIGEGTTVGLLISNVGVGNVMTHIGKGVTVGLAKGDTNIITKAGEGEGVNAVWGKANILTQTGDGDRYNFAKGDDNIITKIGDGQEVTVVQGDTNIITHVGHGDDYTGAWGKANVITKVGDGRHVVLARGDASIVSQMGQGDSFYALWSDKNIVTKVGDGRQVTAAKGQTNIMTTIGNGLNVTATYGDLNINTKVGLGVSVNAAWGNNNINTQVGDGLNVAVMKGENNANIHIGDGLAINAAYARNNVAIKLGNGDFYSLAVSNVENNSLSSFFDNIKQTVLGVSGSQAINYLVRGEEANTSGIRKGRGAINLAEVSAIDGFKVDEIERVSSDLDSRLSGSVTEIETPDVSLIEHSLSQKVGFASDQNENLIINGDFEQNEQGWQSTNQIEAYGSARTYGLDNVGHGDRVSELDVKDNTTIYQDLKNLREGEVIALSFDFANRPNINIADNGINVFWNGKLIFSTSGDTGEWQNKALELIAKEGRNRIEFEGTGLGDGMGYVLDNVVAQSRTPKQFHRVTEHVKQDKAVQNVLTDKENVEKDRRLLAQERDKQLAAMTKFQSQLESTNQSVLKTNGQAQREALQEESQSVTDELIAMTQGLDALNNYANYPGKSGEKWRNHFAGGLLNRVQDKLNQANSTSQQQLDNVQQVIAANQQHIKKAIEQSEAGVVKSEQDRDNARQDIAVAQKKAELREKEALSQQLRAEKTVNDANKTCQSAKDRGKRDITEAENKTAQAQTEAKSAKQSDDAKPERVGAYGSGLSGKAYQSTATVETGSHIHPESVVHADGRFSGSLGAEEQALDRVKQAINRLQTNTGFQYAADEQERLRAEQFVPGYNLFGEQTSSSQQPEFTKGDLLQKIADKIFDVKAHGKELKAYSFHFSQGDNLLEKLKKIIPEIGSVLLTNGNKVESKEFLMGLCFALSARYLIEERIHGAGGGKDYMLWLKDAVKAYNDKSVNKKTDINAIESSLLNQYRRQNMGSAIEDLLSMQYSQSMDDSTTAARRKANAAYGGKLKANGLTGPNINDALNYEAEGYESVMGKLRNVNRSVYMTFMSKYHAMSVVVHRQDAQTVWSFYDPNFGAKSFADYDDFRRFMDSFHKSYLTKYQFQVSEDPSQRFYVQFNKFQEGAIARYDGVWKKSRDGEQRYVLRALKEQGKIFTLGSGATGRVVDYRENHVTLEVTTKQGKKVLVEVESNNVKQVVNVVQLNIDKVFTYPTASKLTLKVPVDGDRSALVLEKLSSNDVIKNKQVATWDRVAVTAQTDGRKTRFDGQVIIQTENDPVAAKAAANLAGKHPDSSVVVQLDSGGKYRVVYGDPAKLSSKLRWQIVGHGRDESEHNNTRLSGYSADELAEKLKQFSRDFSQAGTPDHISIVGCSLISDNWRDGFAGRFVVALEKQGIRSDVSARRSEVAVDATGRKFTRDHSIRDHNSQWGHHLANNKIVFRWNKRGELASSIERVIHGITESDINLSQVGIVNSDGLTKSAIADNANGFTAPEKRKTRIGVNSGNRSDHSQLSYSGNVQVNVGEGEFTTINWGTSNVGIKVGTGGFKSLAFGDNNVMVHIGDGDSGHSVDIGGYQALEGAQMFIGNRNVSFNMGRSNDLMVMMDKSIPTPPLINPFDGAAHVAGVLQGIARYGEDQPWLAAQEQQWTITGAKKFVQDMSGLDQTSGVDYHTLIDLDSQNERSSRALKNDVELTLNKKYNEWLSRNSNKADTGNMSRAEQFRRANKELTFNFAVGGQGADIQVTTGGWNMMFGDNIQSILDTNLGSLFGLMTQQFSATGLVQTTFTYNPHDLPRQLKNRLLGRLASVGADTTLADIFGVDYTAEGHLVSRTGEAVDGVAILQEMIEIVGEFSGEQLKVFIDPDKLLAGLRSGMDMGADGVKSFAESHGLKAKAVDEEITVSIAKVGHVQTGLPATDSIKPERAFGFNALNLPNLFATLFSQDKQTEMQSLVSNLKENLTADLLNMEEKTFDFLRNSGHLQGDGDIHISLGNSNLNWGGDGKDLGAYLGDNNHFWGGRGDDVFYATGISNVFTGGDGRDLGVLMGRENWMFGGEGDDTAVVAGRINQVFMGEGNDQAFIFGEEGFVDAGHGQDYVVTSGNHNQLNAGEGQDYVVTIGNHSQVGLGKGADFANVFGNHNRINGDIGNDVIKLMGYRAAINGGDGDDHLIATAISKLSRFNGGDGQDVLVLAGYQNIFQGGGGVDSFVVSTEVIDNQVNDISAEDMILFNGIDWQNLWFQRSGYDLVLSVNRSIQDDTAQSIFESVGSVTFNDYFDGNRAKLVTQMDNNNESGERGLTALSDNAVDSLIQTMSSFAPSAGDNGFIESLDSKAKMAITTAWTDTMIGKGKFA</sequence>
<dbReference type="EMBL" id="PUJY01000063">
    <property type="protein sequence ID" value="TDB45483.1"/>
    <property type="molecule type" value="Genomic_DNA"/>
</dbReference>
<evidence type="ECO:0000256" key="21">
    <source>
        <dbReference type="SAM" id="MobiDB-lite"/>
    </source>
</evidence>
<dbReference type="GO" id="GO:0008289">
    <property type="term" value="F:lipid binding"/>
    <property type="evidence" value="ECO:0007669"/>
    <property type="project" value="UniProtKB-KW"/>
</dbReference>
<keyword evidence="7" id="KW-0645">Protease</keyword>
<comment type="caution">
    <text evidence="23">The sequence shown here is derived from an EMBL/GenBank/DDBJ whole genome shotgun (WGS) entry which is preliminary data.</text>
</comment>
<dbReference type="GO" id="GO:0016740">
    <property type="term" value="F:transferase activity"/>
    <property type="evidence" value="ECO:0007669"/>
    <property type="project" value="UniProtKB-KW"/>
</dbReference>
<dbReference type="InterPro" id="IPR038383">
    <property type="entry name" value="CPD_dom_sf"/>
</dbReference>
<dbReference type="InterPro" id="IPR011049">
    <property type="entry name" value="Serralysin-like_metalloprot_C"/>
</dbReference>
<dbReference type="GO" id="GO:0006508">
    <property type="term" value="P:proteolysis"/>
    <property type="evidence" value="ECO:0007669"/>
    <property type="project" value="UniProtKB-KW"/>
</dbReference>
<dbReference type="GO" id="GO:0005576">
    <property type="term" value="C:extracellular region"/>
    <property type="evidence" value="ECO:0007669"/>
    <property type="project" value="UniProtKB-SubCell"/>
</dbReference>
<evidence type="ECO:0000256" key="20">
    <source>
        <dbReference type="ARBA" id="ARBA00023586"/>
    </source>
</evidence>
<evidence type="ECO:0000256" key="5">
    <source>
        <dbReference type="ARBA" id="ARBA00022525"/>
    </source>
</evidence>
<evidence type="ECO:0000256" key="13">
    <source>
        <dbReference type="ARBA" id="ARBA00022813"/>
    </source>
</evidence>
<dbReference type="Gene3D" id="3.40.50.11050">
    <property type="match status" value="1"/>
</dbReference>
<evidence type="ECO:0000256" key="8">
    <source>
        <dbReference type="ARBA" id="ARBA00022679"/>
    </source>
</evidence>
<dbReference type="Proteomes" id="UP000295598">
    <property type="component" value="Unassembled WGS sequence"/>
</dbReference>
<evidence type="ECO:0000256" key="18">
    <source>
        <dbReference type="ARBA" id="ARBA00023136"/>
    </source>
</evidence>
<comment type="subcellular location">
    <subcellularLocation>
        <location evidence="2">Host cell membrane</location>
    </subcellularLocation>
    <subcellularLocation>
        <location evidence="20">Host cytoplasm</location>
        <location evidence="20">Host cytosol</location>
    </subcellularLocation>
    <subcellularLocation>
        <location evidence="3">Secreted</location>
    </subcellularLocation>
</comment>
<keyword evidence="11" id="KW-0378">Hydrolase</keyword>
<dbReference type="Pfam" id="PF03543">
    <property type="entry name" value="Peptidase_C58"/>
    <property type="match status" value="1"/>
</dbReference>
<dbReference type="RefSeq" id="WP_132356146.1">
    <property type="nucleotide sequence ID" value="NZ_CAWOJO010000063.1"/>
</dbReference>
<dbReference type="InterPro" id="IPR006473">
    <property type="entry name" value="Peptidase_C58_Yopt"/>
</dbReference>
<keyword evidence="12" id="KW-0788">Thiol protease</keyword>
<keyword evidence="10" id="KW-0677">Repeat</keyword>
<evidence type="ECO:0000256" key="7">
    <source>
        <dbReference type="ARBA" id="ARBA00022670"/>
    </source>
</evidence>
<dbReference type="GO" id="GO:0020002">
    <property type="term" value="C:host cell plasma membrane"/>
    <property type="evidence" value="ECO:0007669"/>
    <property type="project" value="UniProtKB-SubCell"/>
</dbReference>
<comment type="cofactor">
    <cofactor evidence="1">
        <name>Mg(2+)</name>
        <dbReference type="ChEBI" id="CHEBI:18420"/>
    </cofactor>
</comment>
<dbReference type="Pfam" id="PF07634">
    <property type="entry name" value="RtxA"/>
    <property type="match status" value="32"/>
</dbReference>
<gene>
    <name evidence="23" type="primary">rtxA</name>
    <name evidence="23" type="ORF">C5467_21835</name>
</gene>
<evidence type="ECO:0000256" key="14">
    <source>
        <dbReference type="ARBA" id="ARBA00022842"/>
    </source>
</evidence>
<dbReference type="CDD" id="cd20494">
    <property type="entry name" value="C58_RtxA"/>
    <property type="match status" value="1"/>
</dbReference>
<evidence type="ECO:0000256" key="3">
    <source>
        <dbReference type="ARBA" id="ARBA00004613"/>
    </source>
</evidence>
<evidence type="ECO:0000256" key="4">
    <source>
        <dbReference type="ARBA" id="ARBA00022511"/>
    </source>
</evidence>
<dbReference type="Pfam" id="PF21735">
    <property type="entry name" value="RtxA_C"/>
    <property type="match status" value="7"/>
</dbReference>
<evidence type="ECO:0000256" key="1">
    <source>
        <dbReference type="ARBA" id="ARBA00001946"/>
    </source>
</evidence>
<evidence type="ECO:0000313" key="23">
    <source>
        <dbReference type="EMBL" id="TDB45483.1"/>
    </source>
</evidence>
<keyword evidence="5" id="KW-0964">Secreted</keyword>
<keyword evidence="9" id="KW-0479">Metal-binding</keyword>
<dbReference type="CDD" id="cd20501">
    <property type="entry name" value="C80_RtxA-like"/>
    <property type="match status" value="1"/>
</dbReference>
<dbReference type="Gene3D" id="2.160.20.160">
    <property type="match status" value="1"/>
</dbReference>
<dbReference type="InterPro" id="IPR049824">
    <property type="entry name" value="RtxA-like_C80"/>
</dbReference>
<evidence type="ECO:0000259" key="22">
    <source>
        <dbReference type="PROSITE" id="PS51771"/>
    </source>
</evidence>
<name>A0A4R4IX27_9GAMM</name>
<protein>
    <submittedName>
        <fullName evidence="23">MARTX multifunctional-autoprocessing repeats-in-toxin holotoxin RtxA</fullName>
    </submittedName>
</protein>
<dbReference type="InterPro" id="IPR020974">
    <property type="entry name" value="CPD_dom"/>
</dbReference>
<evidence type="ECO:0000256" key="15">
    <source>
        <dbReference type="ARBA" id="ARBA00022870"/>
    </source>
</evidence>
<proteinExistence type="predicted"/>
<keyword evidence="8" id="KW-0808">Transferase</keyword>
<dbReference type="InterPro" id="IPR011509">
    <property type="entry name" value="RtxA_toxin"/>
</dbReference>
<organism evidence="23 24">
    <name type="scientific">Photorhabdus khanii subsp. guanajuatensis</name>
    <dbReference type="NCBI Taxonomy" id="2100166"/>
    <lineage>
        <taxon>Bacteria</taxon>
        <taxon>Pseudomonadati</taxon>
        <taxon>Pseudomonadota</taxon>
        <taxon>Gammaproteobacteria</taxon>
        <taxon>Enterobacterales</taxon>
        <taxon>Morganellaceae</taxon>
        <taxon>Photorhabdus</taxon>
    </lineage>
</organism>
<keyword evidence="19" id="KW-1035">Host cytoplasm</keyword>
<evidence type="ECO:0000256" key="9">
    <source>
        <dbReference type="ARBA" id="ARBA00022723"/>
    </source>
</evidence>
<dbReference type="GO" id="GO:0046872">
    <property type="term" value="F:metal ion binding"/>
    <property type="evidence" value="ECO:0007669"/>
    <property type="project" value="UniProtKB-KW"/>
</dbReference>
<dbReference type="GO" id="GO:0090729">
    <property type="term" value="F:toxin activity"/>
    <property type="evidence" value="ECO:0007669"/>
    <property type="project" value="UniProtKB-KW"/>
</dbReference>
<dbReference type="NCBIfam" id="NF012221">
    <property type="entry name" value="MARTX_Nterm"/>
    <property type="match status" value="1"/>
</dbReference>
<keyword evidence="17" id="KW-0446">Lipid-binding</keyword>
<keyword evidence="18" id="KW-0472">Membrane</keyword>
<evidence type="ECO:0000256" key="6">
    <source>
        <dbReference type="ARBA" id="ARBA00022656"/>
    </source>
</evidence>
<evidence type="ECO:0000256" key="2">
    <source>
        <dbReference type="ARBA" id="ARBA00004165"/>
    </source>
</evidence>
<evidence type="ECO:0000256" key="17">
    <source>
        <dbReference type="ARBA" id="ARBA00023121"/>
    </source>
</evidence>
<evidence type="ECO:0000256" key="19">
    <source>
        <dbReference type="ARBA" id="ARBA00023200"/>
    </source>
</evidence>
<evidence type="ECO:0000256" key="11">
    <source>
        <dbReference type="ARBA" id="ARBA00022801"/>
    </source>
</evidence>
<feature type="compositionally biased region" description="Basic and acidic residues" evidence="21">
    <location>
        <begin position="1812"/>
        <end position="1824"/>
    </location>
</feature>